<sequence>MHVPLNVVDVKEVGTPPRGEKALHWRLLTNHGIVTREDVDGILHGYVQRWKIEELHRVWKSGACCVEQSQLRSAERVIKWAILAVVTAARIERLRMLARAKPDAPASLEFNDYELRALVLMKRKYAKKTESIPDDIPTIADAIRWIAQLGGHAGHASSGRPGSVTLRRGLEFITPVAIALELLENENKL</sequence>
<dbReference type="Proteomes" id="UP001370348">
    <property type="component" value="Chromosome"/>
</dbReference>
<keyword evidence="3" id="KW-1185">Reference proteome</keyword>
<gene>
    <name evidence="2" type="ORF">LZC94_13760</name>
</gene>
<dbReference type="InterPro" id="IPR003201">
    <property type="entry name" value="Transposase_Tn5"/>
</dbReference>
<dbReference type="InterPro" id="IPR014737">
    <property type="entry name" value="Transposase_Tn5-like_C"/>
</dbReference>
<dbReference type="RefSeq" id="WP_394827951.1">
    <property type="nucleotide sequence ID" value="NZ_CP089984.1"/>
</dbReference>
<dbReference type="PANTHER" id="PTHR37319">
    <property type="entry name" value="TRANSPOSASE"/>
    <property type="match status" value="1"/>
</dbReference>
<evidence type="ECO:0000313" key="3">
    <source>
        <dbReference type="Proteomes" id="UP001370348"/>
    </source>
</evidence>
<protein>
    <recommendedName>
        <fullName evidence="1">Transposase Tn5 dimerisation domain-containing protein</fullName>
    </recommendedName>
</protein>
<feature type="domain" description="Transposase Tn5 dimerisation" evidence="1">
    <location>
        <begin position="86"/>
        <end position="174"/>
    </location>
</feature>
<dbReference type="InterPro" id="IPR012337">
    <property type="entry name" value="RNaseH-like_sf"/>
</dbReference>
<reference evidence="2 3" key="1">
    <citation type="submission" date="2021-12" db="EMBL/GenBank/DDBJ databases">
        <title>Discovery of the Pendulisporaceae a myxobacterial family with distinct sporulation behavior and unique specialized metabolism.</title>
        <authorList>
            <person name="Garcia R."/>
            <person name="Popoff A."/>
            <person name="Bader C.D."/>
            <person name="Loehr J."/>
            <person name="Walesch S."/>
            <person name="Walt C."/>
            <person name="Boldt J."/>
            <person name="Bunk B."/>
            <person name="Haeckl F.J.F.P.J."/>
            <person name="Gunesch A.P."/>
            <person name="Birkelbach J."/>
            <person name="Nuebel U."/>
            <person name="Pietschmann T."/>
            <person name="Bach T."/>
            <person name="Mueller R."/>
        </authorList>
    </citation>
    <scope>NUCLEOTIDE SEQUENCE [LARGE SCALE GENOMIC DNA]</scope>
    <source>
        <strain evidence="2 3">MSr11954</strain>
    </source>
</reference>
<name>A0ABZ2M727_9BACT</name>
<evidence type="ECO:0000259" key="1">
    <source>
        <dbReference type="Pfam" id="PF02281"/>
    </source>
</evidence>
<evidence type="ECO:0000313" key="2">
    <source>
        <dbReference type="EMBL" id="WXB18312.1"/>
    </source>
</evidence>
<dbReference type="PANTHER" id="PTHR37319:SF1">
    <property type="entry name" value="TRANSPOSASE TN5 DIMERISATION DOMAIN-CONTAINING PROTEIN"/>
    <property type="match status" value="1"/>
</dbReference>
<organism evidence="2 3">
    <name type="scientific">Pendulispora albinea</name>
    <dbReference type="NCBI Taxonomy" id="2741071"/>
    <lineage>
        <taxon>Bacteria</taxon>
        <taxon>Pseudomonadati</taxon>
        <taxon>Myxococcota</taxon>
        <taxon>Myxococcia</taxon>
        <taxon>Myxococcales</taxon>
        <taxon>Sorangiineae</taxon>
        <taxon>Pendulisporaceae</taxon>
        <taxon>Pendulispora</taxon>
    </lineage>
</organism>
<dbReference type="InterPro" id="IPR047768">
    <property type="entry name" value="Tn5p-like"/>
</dbReference>
<dbReference type="SUPFAM" id="SSF53098">
    <property type="entry name" value="Ribonuclease H-like"/>
    <property type="match status" value="1"/>
</dbReference>
<dbReference type="Gene3D" id="3.90.350.10">
    <property type="entry name" value="Transposase Inhibitor Protein From Tn5, Chain A, domain 1"/>
    <property type="match status" value="1"/>
</dbReference>
<proteinExistence type="predicted"/>
<dbReference type="Pfam" id="PF02281">
    <property type="entry name" value="Dimer_Tnp_Tn5"/>
    <property type="match status" value="1"/>
</dbReference>
<accession>A0ABZ2M727</accession>
<dbReference type="EMBL" id="CP089984">
    <property type="protein sequence ID" value="WXB18312.1"/>
    <property type="molecule type" value="Genomic_DNA"/>
</dbReference>
<dbReference type="Gene3D" id="1.10.740.10">
    <property type="entry name" value="Transferase Inhibitor Protein From Tn5, Chain"/>
    <property type="match status" value="1"/>
</dbReference>